<keyword evidence="4" id="KW-1185">Reference proteome</keyword>
<keyword evidence="2" id="KW-0812">Transmembrane</keyword>
<sequence>MRQAETRSSVPATARPACAPQSRGFSCAAPCIRRTGTLPHKCASIVSEQGSEMSKQHNESRRLVEWTTLYALLLLLSVAVTPAHSAKGYLTLGRRGIRFPCAWLERGGFFDPRNNFVSKTPFVQSRSKCQGKGHCVMNWLPANSAHALTFKLIGTDDMHDYQFQAHFCEPVYEAQHLHCTKQDGEVAFTMRQIGTWLTLSSVFCRCTRHAEVTSISYAHGINPTDIAFRGVFYEMTCASMRECRVDESCFIETPNSDGLLYGGRVMCLCPKKTFCPIYFIGKKRVPFIDSQQRITHYGLKCKRLKAGLLTSGATTSLSRTPPLILGVGDSFAWTPWSIVCEPISPFRRTPPRNTGLAFAYRWCTFNHQPSPLTSERGG</sequence>
<dbReference type="InterPro" id="IPR043789">
    <property type="entry name" value="DUF5731"/>
</dbReference>
<feature type="domain" description="DUF5731" evidence="3">
    <location>
        <begin position="157"/>
        <end position="264"/>
    </location>
</feature>
<keyword evidence="2" id="KW-1133">Transmembrane helix</keyword>
<feature type="region of interest" description="Disordered" evidence="1">
    <location>
        <begin position="1"/>
        <end position="23"/>
    </location>
</feature>
<dbReference type="WBParaSite" id="maker-E.canG7_contigs_7130-snap-gene-1.26-mRNA-1">
    <property type="protein sequence ID" value="maker-E.canG7_contigs_7130-snap-gene-1.26-mRNA-1"/>
    <property type="gene ID" value="EcG7_00445"/>
</dbReference>
<keyword evidence="2" id="KW-0472">Membrane</keyword>
<organism evidence="4 5">
    <name type="scientific">Echinococcus canadensis</name>
    <dbReference type="NCBI Taxonomy" id="519352"/>
    <lineage>
        <taxon>Eukaryota</taxon>
        <taxon>Metazoa</taxon>
        <taxon>Spiralia</taxon>
        <taxon>Lophotrochozoa</taxon>
        <taxon>Platyhelminthes</taxon>
        <taxon>Cestoda</taxon>
        <taxon>Eucestoda</taxon>
        <taxon>Cyclophyllidea</taxon>
        <taxon>Taeniidae</taxon>
        <taxon>Echinococcus</taxon>
        <taxon>Echinococcus canadensis group</taxon>
    </lineage>
</organism>
<name>A0A915EVJ0_9CEST</name>
<proteinExistence type="predicted"/>
<evidence type="ECO:0000256" key="1">
    <source>
        <dbReference type="SAM" id="MobiDB-lite"/>
    </source>
</evidence>
<evidence type="ECO:0000313" key="4">
    <source>
        <dbReference type="Proteomes" id="UP000887562"/>
    </source>
</evidence>
<evidence type="ECO:0000313" key="5">
    <source>
        <dbReference type="WBParaSite" id="maker-E.canG7_contigs_7130-snap-gene-1.26-mRNA-1"/>
    </source>
</evidence>
<feature type="compositionally biased region" description="Polar residues" evidence="1">
    <location>
        <begin position="1"/>
        <end position="11"/>
    </location>
</feature>
<evidence type="ECO:0000256" key="2">
    <source>
        <dbReference type="SAM" id="Phobius"/>
    </source>
</evidence>
<evidence type="ECO:0000259" key="3">
    <source>
        <dbReference type="Pfam" id="PF19002"/>
    </source>
</evidence>
<dbReference type="AlphaFoldDB" id="A0A915EVJ0"/>
<accession>A0A915EVJ0</accession>
<protein>
    <submittedName>
        <fullName evidence="5">DUF5731 domain-containing protein</fullName>
    </submittedName>
</protein>
<feature type="transmembrane region" description="Helical" evidence="2">
    <location>
        <begin position="63"/>
        <end position="83"/>
    </location>
</feature>
<reference evidence="5" key="1">
    <citation type="submission" date="2022-11" db="UniProtKB">
        <authorList>
            <consortium name="WormBaseParasite"/>
        </authorList>
    </citation>
    <scope>IDENTIFICATION</scope>
</reference>
<dbReference type="Pfam" id="PF19002">
    <property type="entry name" value="DUF5731"/>
    <property type="match status" value="1"/>
</dbReference>
<dbReference type="Proteomes" id="UP000887562">
    <property type="component" value="Unplaced"/>
</dbReference>